<dbReference type="GO" id="GO:0036503">
    <property type="term" value="P:ERAD pathway"/>
    <property type="evidence" value="ECO:0007669"/>
    <property type="project" value="UniProtKB-ARBA"/>
</dbReference>
<evidence type="ECO:0000256" key="14">
    <source>
        <dbReference type="SAM" id="SignalP"/>
    </source>
</evidence>
<comment type="caution">
    <text evidence="15">The sequence shown here is derived from an EMBL/GenBank/DDBJ whole genome shotgun (WGS) entry which is preliminary data.</text>
</comment>
<dbReference type="PANTHER" id="PTHR11742">
    <property type="entry name" value="MANNOSYL-OLIGOSACCHARIDE ALPHA-1,2-MANNOSIDASE-RELATED"/>
    <property type="match status" value="1"/>
</dbReference>
<organism evidence="15 16">
    <name type="scientific">Ophiocordyceps camponoti-rufipedis</name>
    <dbReference type="NCBI Taxonomy" id="2004952"/>
    <lineage>
        <taxon>Eukaryota</taxon>
        <taxon>Fungi</taxon>
        <taxon>Dikarya</taxon>
        <taxon>Ascomycota</taxon>
        <taxon>Pezizomycotina</taxon>
        <taxon>Sordariomycetes</taxon>
        <taxon>Hypocreomycetidae</taxon>
        <taxon>Hypocreales</taxon>
        <taxon>Ophiocordycipitaceae</taxon>
        <taxon>Ophiocordyceps</taxon>
    </lineage>
</organism>
<keyword evidence="5 13" id="KW-0378">Hydrolase</keyword>
<evidence type="ECO:0000256" key="9">
    <source>
        <dbReference type="ARBA" id="ARBA00047669"/>
    </source>
</evidence>
<dbReference type="InterPro" id="IPR050749">
    <property type="entry name" value="Glycosyl_Hydrolase_47"/>
</dbReference>
<evidence type="ECO:0000313" key="15">
    <source>
        <dbReference type="EMBL" id="PHH80546.1"/>
    </source>
</evidence>
<evidence type="ECO:0000256" key="7">
    <source>
        <dbReference type="ARBA" id="ARBA00023180"/>
    </source>
</evidence>
<reference evidence="15 16" key="1">
    <citation type="submission" date="2017-06" db="EMBL/GenBank/DDBJ databases">
        <title>Ant-infecting Ophiocordyceps genomes reveal a high diversity of potential behavioral manipulation genes and a possible major role for enterotoxins.</title>
        <authorList>
            <person name="De Bekker C."/>
            <person name="Evans H.C."/>
            <person name="Brachmann A."/>
            <person name="Hughes D.P."/>
        </authorList>
    </citation>
    <scope>NUCLEOTIDE SEQUENCE [LARGE SCALE GENOMIC DNA]</scope>
    <source>
        <strain evidence="15 16">Map16</strain>
    </source>
</reference>
<keyword evidence="8 13" id="KW-0326">Glycosidase</keyword>
<dbReference type="FunFam" id="1.50.10.10:FF:000047">
    <property type="entry name" value="Mannosyl-oligosaccharide alpha-1,2-mannosidase"/>
    <property type="match status" value="1"/>
</dbReference>
<dbReference type="Gene3D" id="1.50.10.10">
    <property type="match status" value="1"/>
</dbReference>
<dbReference type="GO" id="GO:0004571">
    <property type="term" value="F:mannosyl-oligosaccharide 1,2-alpha-mannosidase activity"/>
    <property type="evidence" value="ECO:0007669"/>
    <property type="project" value="UniProtKB-EC"/>
</dbReference>
<dbReference type="UniPathway" id="UPA00378"/>
<keyword evidence="7" id="KW-0325">Glycoprotein</keyword>
<gene>
    <name evidence="15" type="ORF">CDD80_1058</name>
</gene>
<evidence type="ECO:0000313" key="16">
    <source>
        <dbReference type="Proteomes" id="UP000226431"/>
    </source>
</evidence>
<feature type="active site" evidence="11">
    <location>
        <position position="272"/>
    </location>
</feature>
<evidence type="ECO:0000256" key="4">
    <source>
        <dbReference type="ARBA" id="ARBA00022729"/>
    </source>
</evidence>
<feature type="active site" description="Proton donor" evidence="11">
    <location>
        <position position="380"/>
    </location>
</feature>
<evidence type="ECO:0000256" key="1">
    <source>
        <dbReference type="ARBA" id="ARBA00001913"/>
    </source>
</evidence>
<dbReference type="EMBL" id="NJES01000014">
    <property type="protein sequence ID" value="PHH80546.1"/>
    <property type="molecule type" value="Genomic_DNA"/>
</dbReference>
<keyword evidence="4 14" id="KW-0732">Signal</keyword>
<dbReference type="PRINTS" id="PR00747">
    <property type="entry name" value="GLYHDRLASE47"/>
</dbReference>
<dbReference type="GO" id="GO:0016020">
    <property type="term" value="C:membrane"/>
    <property type="evidence" value="ECO:0007669"/>
    <property type="project" value="InterPro"/>
</dbReference>
<evidence type="ECO:0000256" key="8">
    <source>
        <dbReference type="ARBA" id="ARBA00023295"/>
    </source>
</evidence>
<dbReference type="InterPro" id="IPR012341">
    <property type="entry name" value="6hp_glycosidase-like_sf"/>
</dbReference>
<dbReference type="GO" id="GO:0005509">
    <property type="term" value="F:calcium ion binding"/>
    <property type="evidence" value="ECO:0007669"/>
    <property type="project" value="InterPro"/>
</dbReference>
<feature type="signal peptide" evidence="14">
    <location>
        <begin position="1"/>
        <end position="17"/>
    </location>
</feature>
<dbReference type="AlphaFoldDB" id="A0A2C5ZKJ6"/>
<protein>
    <recommendedName>
        <fullName evidence="13">alpha-1,2-Mannosidase</fullName>
        <ecNumber evidence="13">3.2.1.-</ecNumber>
    </recommendedName>
</protein>
<dbReference type="OrthoDB" id="8118055at2759"/>
<evidence type="ECO:0000256" key="12">
    <source>
        <dbReference type="PIRSR" id="PIRSR601382-2"/>
    </source>
</evidence>
<name>A0A2C5ZKJ6_9HYPO</name>
<feature type="active site" description="Proton donor" evidence="11">
    <location>
        <position position="127"/>
    </location>
</feature>
<dbReference type="GO" id="GO:0005975">
    <property type="term" value="P:carbohydrate metabolic process"/>
    <property type="evidence" value="ECO:0007669"/>
    <property type="project" value="InterPro"/>
</dbReference>
<comment type="similarity">
    <text evidence="3 13">Belongs to the glycosyl hydrolase 47 family.</text>
</comment>
<feature type="active site" evidence="11">
    <location>
        <position position="419"/>
    </location>
</feature>
<comment type="pathway">
    <text evidence="2">Protein modification; protein glycosylation.</text>
</comment>
<keyword evidence="12" id="KW-0479">Metal-binding</keyword>
<keyword evidence="16" id="KW-1185">Reference proteome</keyword>
<evidence type="ECO:0000256" key="5">
    <source>
        <dbReference type="ARBA" id="ARBA00022801"/>
    </source>
</evidence>
<keyword evidence="6" id="KW-1015">Disulfide bond</keyword>
<dbReference type="InterPro" id="IPR001382">
    <property type="entry name" value="Glyco_hydro_47"/>
</dbReference>
<dbReference type="InterPro" id="IPR036026">
    <property type="entry name" value="Seven-hairpin_glycosidases"/>
</dbReference>
<evidence type="ECO:0000256" key="10">
    <source>
        <dbReference type="ARBA" id="ARBA00048605"/>
    </source>
</evidence>
<dbReference type="Proteomes" id="UP000226431">
    <property type="component" value="Unassembled WGS sequence"/>
</dbReference>
<feature type="binding site" evidence="12">
    <location>
        <position position="513"/>
    </location>
    <ligand>
        <name>Ca(2+)</name>
        <dbReference type="ChEBI" id="CHEBI:29108"/>
    </ligand>
</feature>
<accession>A0A2C5ZKJ6</accession>
<evidence type="ECO:0000256" key="2">
    <source>
        <dbReference type="ARBA" id="ARBA00004922"/>
    </source>
</evidence>
<comment type="catalytic activity">
    <reaction evidence="9">
        <text>N(4)-(alpha-D-Man-(1-&gt;2)-alpha-D-Man-(1-&gt;2)-alpha-D-Man-(1-&gt;3)-[alpha-D-Man-(1-&gt;3)-[alpha-D-Man-(1-&gt;2)-alpha-D-Man-(1-&gt;6)]-alpha-D-Man-(1-&gt;6)]-beta-D-Man-(1-&gt;4)-beta-D-GlcNAc-(1-&gt;4)-beta-D-GlcNAc)-L-asparaginyl-[protein] (N-glucan mannose isomer 8A1,2,3B1,3) + 3 H2O = N(4)-(alpha-D-Man-(1-&gt;3)-[alpha-D-Man-(1-&gt;3)-[alpha-D-Man-(1-&gt;6)]-alpha-D-Man-(1-&gt;6)]-beta-D-Man-(1-&gt;4)-beta-D-GlcNAc-(1-&gt;4)-beta-D-GlcNAc)-L-asparaginyl-[protein] (N-glucan mannose isomer 5A1,2) + 3 beta-D-mannose</text>
        <dbReference type="Rhea" id="RHEA:56028"/>
        <dbReference type="Rhea" id="RHEA-COMP:14358"/>
        <dbReference type="Rhea" id="RHEA-COMP:14367"/>
        <dbReference type="ChEBI" id="CHEBI:15377"/>
        <dbReference type="ChEBI" id="CHEBI:28563"/>
        <dbReference type="ChEBI" id="CHEBI:59087"/>
        <dbReference type="ChEBI" id="CHEBI:60628"/>
        <dbReference type="EC" id="3.2.1.113"/>
    </reaction>
</comment>
<evidence type="ECO:0000256" key="13">
    <source>
        <dbReference type="RuleBase" id="RU361193"/>
    </source>
</evidence>
<evidence type="ECO:0000256" key="6">
    <source>
        <dbReference type="ARBA" id="ARBA00023157"/>
    </source>
</evidence>
<dbReference type="PANTHER" id="PTHR11742:SF101">
    <property type="entry name" value="MANNOSYL-OLIGOSACCHARIDE ALPHA-1,2-MANNOSIDASE 1B"/>
    <property type="match status" value="1"/>
</dbReference>
<dbReference type="GO" id="GO:0005783">
    <property type="term" value="C:endoplasmic reticulum"/>
    <property type="evidence" value="ECO:0007669"/>
    <property type="project" value="TreeGrafter"/>
</dbReference>
<sequence length="523" mass="58195">MMRITISSLLLLGLADARLAARAPPPPSPDYILAKPAPDATKASAVRGVFQMAWNGYRQYALNHDTLRPVTNGFEDDRNGWGATVVDGLSTAIVMGHTDIVNQMLRLIARIDFTTTKAPHDRVSLFETNIRYLGGLIAGYDLLTGPMKNPQIDRSLVAGLLRQAETLANVLSFAFDTPSGVPDPGLYLNPTRRLSGSQDNNLAEAGTLVLEWTRLSDLTGNQTYARLAQKAELYLLQPKGSPEPWPGLVGNSISLTDGSFLNSDGGWSGGTDSFYEYLIKMYQYDPRTFGFYRDRWVLAAQSTMAHLASHPTTRGELTYLMQYSGNKTQPISSHLASFAGGNFILGGVILHDDAFARFGLELAESYYNNYRLEAAGIGPEVFQWKTQDKGSPQPPASQKSFYNKAGFWTVQGSYILRPETLESIYYAYRLTGDVKWQQRAWTAFKQISSKCRIGSGYGELQNVMDANGGGFYDQMQSFFLAETLKYLYLIFAPESEVQLSLQNGDRSQFVFNTEAHPFRIRRR</sequence>
<comment type="cofactor">
    <cofactor evidence="1 12">
        <name>Ca(2+)</name>
        <dbReference type="ChEBI" id="CHEBI:29108"/>
    </cofactor>
</comment>
<dbReference type="STRING" id="2004952.A0A2C5ZKJ6"/>
<dbReference type="EC" id="3.2.1.-" evidence="13"/>
<feature type="chain" id="PRO_5012044581" description="alpha-1,2-Mannosidase" evidence="14">
    <location>
        <begin position="18"/>
        <end position="523"/>
    </location>
</feature>
<keyword evidence="12" id="KW-0106">Calcium</keyword>
<dbReference type="Pfam" id="PF01532">
    <property type="entry name" value="Glyco_hydro_47"/>
    <property type="match status" value="1"/>
</dbReference>
<proteinExistence type="inferred from homology"/>
<evidence type="ECO:0000256" key="11">
    <source>
        <dbReference type="PIRSR" id="PIRSR601382-1"/>
    </source>
</evidence>
<evidence type="ECO:0000256" key="3">
    <source>
        <dbReference type="ARBA" id="ARBA00007658"/>
    </source>
</evidence>
<comment type="catalytic activity">
    <reaction evidence="10">
        <text>N(4)-(alpha-D-Man-(1-&gt;2)-alpha-D-Man-(1-&gt;2)-alpha-D-Man-(1-&gt;3)-[alpha-D-Man-(1-&gt;2)-alpha-D-Man-(1-&gt;3)-[alpha-D-Man-(1-&gt;2)-alpha-D-Man-(1-&gt;6)]-alpha-D-Man-(1-&gt;6)]-beta-D-Man-(1-&gt;4)-beta-D-GlcNAc-(1-&gt;4)-beta-D-GlcNAc)-L-asparaginyl-[protein] (N-glucan mannose isomer 9A1,2,3B1,2,3) + 4 H2O = N(4)-(alpha-D-Man-(1-&gt;3)-[alpha-D-Man-(1-&gt;3)-[alpha-D-Man-(1-&gt;6)]-alpha-D-Man-(1-&gt;6)]-beta-D-Man-(1-&gt;4)-beta-D-GlcNAc-(1-&gt;4)-beta-D-GlcNAc)-L-asparaginyl-[protein] (N-glucan mannose isomer 5A1,2) + 4 beta-D-mannose</text>
        <dbReference type="Rhea" id="RHEA:56008"/>
        <dbReference type="Rhea" id="RHEA-COMP:14356"/>
        <dbReference type="Rhea" id="RHEA-COMP:14367"/>
        <dbReference type="ChEBI" id="CHEBI:15377"/>
        <dbReference type="ChEBI" id="CHEBI:28563"/>
        <dbReference type="ChEBI" id="CHEBI:59087"/>
        <dbReference type="ChEBI" id="CHEBI:139493"/>
        <dbReference type="EC" id="3.2.1.113"/>
    </reaction>
</comment>
<dbReference type="SUPFAM" id="SSF48225">
    <property type="entry name" value="Seven-hairpin glycosidases"/>
    <property type="match status" value="1"/>
</dbReference>